<proteinExistence type="predicted"/>
<dbReference type="PANTHER" id="PTHR42852:SF6">
    <property type="entry name" value="THIOL:DISULFIDE INTERCHANGE PROTEIN DSBE"/>
    <property type="match status" value="1"/>
</dbReference>
<dbReference type="PANTHER" id="PTHR42852">
    <property type="entry name" value="THIOL:DISULFIDE INTERCHANGE PROTEIN DSBE"/>
    <property type="match status" value="1"/>
</dbReference>
<keyword evidence="7" id="KW-1185">Reference proteome</keyword>
<dbReference type="InterPro" id="IPR000866">
    <property type="entry name" value="AhpC/TSA"/>
</dbReference>
<evidence type="ECO:0000256" key="4">
    <source>
        <dbReference type="ARBA" id="ARBA00023284"/>
    </source>
</evidence>
<dbReference type="CDD" id="cd02966">
    <property type="entry name" value="TlpA_like_family"/>
    <property type="match status" value="1"/>
</dbReference>
<evidence type="ECO:0000256" key="3">
    <source>
        <dbReference type="ARBA" id="ARBA00023157"/>
    </source>
</evidence>
<comment type="subcellular location">
    <subcellularLocation>
        <location evidence="1">Cell envelope</location>
    </subcellularLocation>
</comment>
<dbReference type="InterPro" id="IPR013766">
    <property type="entry name" value="Thioredoxin_domain"/>
</dbReference>
<dbReference type="Proteomes" id="UP001292913">
    <property type="component" value="Unassembled WGS sequence"/>
</dbReference>
<feature type="domain" description="Thioredoxin" evidence="5">
    <location>
        <begin position="240"/>
        <end position="381"/>
    </location>
</feature>
<dbReference type="InterPro" id="IPR036249">
    <property type="entry name" value="Thioredoxin-like_sf"/>
</dbReference>
<gene>
    <name evidence="6" type="ORF">QHG74_03210</name>
</gene>
<keyword evidence="4" id="KW-0676">Redox-active center</keyword>
<sequence length="507" mass="57567">MEKQLFSNLLLLSCFAIQAQQEYTIEGHVEGVKDGTLVSLFLLDGNVGSTVATDSIRNGTFHFKRNAGESGLDRLSLMCTREQDFPSMSLSIYAAPNANIKVTGTNTLIYTWKVDSPVKEQQEYNRFIDVSRDLWDEFQRLSIKEKGMRSALETERKAIRAKKDSISDLISSRELKLMQELPISTIWMEKLGRLSTSAKYNPKFSYKEETIALYNRLNDEQKSSMQGQEITVNLFPPTVVKEGDDMADTDLFDLNGKLHHLTDFKGNYILLDFWSSGCGPCIMALPEMKEIQEQYKERLTIVSLSSDTKSRWTTASAQLEMTWQNLSDLKQSAGLYAKYGVRGIPNYVLISPEGKIMKMWSGYGKGTLKLKMRRYLDAPKHETSIILQGNTKIVNYPVVEFTNTDIVEIKQVELTDTATVLRLKAFYIPKYWIQVSPNIKLVDEKGTSYTLKRANGIKPGEHFFLPESGEAEFSLIFAPLSTLTKTFSITEGQNKNDWQINGVRLTK</sequence>
<keyword evidence="2" id="KW-0201">Cytochrome c-type biogenesis</keyword>
<protein>
    <submittedName>
        <fullName evidence="6">TlpA disulfide reductase family protein</fullName>
    </submittedName>
</protein>
<dbReference type="Gene3D" id="3.40.30.10">
    <property type="entry name" value="Glutaredoxin"/>
    <property type="match status" value="1"/>
</dbReference>
<comment type="caution">
    <text evidence="6">The sequence shown here is derived from an EMBL/GenBank/DDBJ whole genome shotgun (WGS) entry which is preliminary data.</text>
</comment>
<dbReference type="InterPro" id="IPR050553">
    <property type="entry name" value="Thioredoxin_ResA/DsbE_sf"/>
</dbReference>
<evidence type="ECO:0000313" key="6">
    <source>
        <dbReference type="EMBL" id="MDY7256719.1"/>
    </source>
</evidence>
<evidence type="ECO:0000256" key="1">
    <source>
        <dbReference type="ARBA" id="ARBA00004196"/>
    </source>
</evidence>
<evidence type="ECO:0000313" key="7">
    <source>
        <dbReference type="Proteomes" id="UP001292913"/>
    </source>
</evidence>
<dbReference type="PROSITE" id="PS51352">
    <property type="entry name" value="THIOREDOXIN_2"/>
    <property type="match status" value="1"/>
</dbReference>
<evidence type="ECO:0000256" key="2">
    <source>
        <dbReference type="ARBA" id="ARBA00022748"/>
    </source>
</evidence>
<keyword evidence="3" id="KW-1015">Disulfide bond</keyword>
<organism evidence="6 7">
    <name type="scientific">Bacteroides vicugnae</name>
    <dbReference type="NCBI Taxonomy" id="3037989"/>
    <lineage>
        <taxon>Bacteria</taxon>
        <taxon>Pseudomonadati</taxon>
        <taxon>Bacteroidota</taxon>
        <taxon>Bacteroidia</taxon>
        <taxon>Bacteroidales</taxon>
        <taxon>Bacteroidaceae</taxon>
        <taxon>Bacteroides</taxon>
    </lineage>
</organism>
<evidence type="ECO:0000259" key="5">
    <source>
        <dbReference type="PROSITE" id="PS51352"/>
    </source>
</evidence>
<dbReference type="RefSeq" id="WP_258980614.1">
    <property type="nucleotide sequence ID" value="NZ_JARZAK010000001.1"/>
</dbReference>
<dbReference type="Pfam" id="PF00578">
    <property type="entry name" value="AhpC-TSA"/>
    <property type="match status" value="1"/>
</dbReference>
<name>A0ABU5HM31_9BACE</name>
<reference evidence="6 7" key="1">
    <citation type="submission" date="2023-04" db="EMBL/GenBank/DDBJ databases">
        <title>Bacteroides pacosi sp. nov., isolated from the fecal material of an alpaca.</title>
        <authorList>
            <person name="Miller S."/>
            <person name="Hendry M."/>
            <person name="King J."/>
            <person name="Sankaranarayanan K."/>
            <person name="Lawson P.A."/>
        </authorList>
    </citation>
    <scope>NUCLEOTIDE SEQUENCE [LARGE SCALE GENOMIC DNA]</scope>
    <source>
        <strain evidence="6 7">A2-P53</strain>
    </source>
</reference>
<dbReference type="SUPFAM" id="SSF52833">
    <property type="entry name" value="Thioredoxin-like"/>
    <property type="match status" value="1"/>
</dbReference>
<dbReference type="EMBL" id="JARZAK010000001">
    <property type="protein sequence ID" value="MDY7256719.1"/>
    <property type="molecule type" value="Genomic_DNA"/>
</dbReference>
<accession>A0ABU5HM31</accession>